<dbReference type="InterPro" id="IPR040141">
    <property type="entry name" value="ZPR1"/>
</dbReference>
<keyword evidence="3" id="KW-0677">Repeat</keyword>
<evidence type="ECO:0000256" key="5">
    <source>
        <dbReference type="ARBA" id="ARBA00022833"/>
    </source>
</evidence>
<dbReference type="GO" id="GO:0048731">
    <property type="term" value="P:system development"/>
    <property type="evidence" value="ECO:0007669"/>
    <property type="project" value="UniProtKB-ARBA"/>
</dbReference>
<evidence type="ECO:0000256" key="3">
    <source>
        <dbReference type="ARBA" id="ARBA00022737"/>
    </source>
</evidence>
<evidence type="ECO:0000313" key="8">
    <source>
        <dbReference type="EMBL" id="CAH1408046.1"/>
    </source>
</evidence>
<dbReference type="PANTHER" id="PTHR10876">
    <property type="entry name" value="ZINC FINGER PROTEIN ZPR1"/>
    <property type="match status" value="1"/>
</dbReference>
<accession>A0A9P0HS62</accession>
<dbReference type="Pfam" id="PF03367">
    <property type="entry name" value="Zn_ribbon_ZPR1"/>
    <property type="match status" value="2"/>
</dbReference>
<keyword evidence="4" id="KW-0863">Zinc-finger</keyword>
<evidence type="ECO:0000256" key="6">
    <source>
        <dbReference type="ARBA" id="ARBA00074960"/>
    </source>
</evidence>
<dbReference type="OrthoDB" id="308464at2759"/>
<dbReference type="Gene3D" id="2.60.120.1040">
    <property type="entry name" value="ZPR1, A/B domain"/>
    <property type="match status" value="2"/>
</dbReference>
<evidence type="ECO:0000313" key="9">
    <source>
        <dbReference type="Proteomes" id="UP001152798"/>
    </source>
</evidence>
<evidence type="ECO:0000259" key="7">
    <source>
        <dbReference type="SMART" id="SM00709"/>
    </source>
</evidence>
<evidence type="ECO:0000256" key="1">
    <source>
        <dbReference type="ARBA" id="ARBA00008354"/>
    </source>
</evidence>
<keyword evidence="2" id="KW-0479">Metal-binding</keyword>
<dbReference type="InterPro" id="IPR004457">
    <property type="entry name" value="Znf_ZPR1"/>
</dbReference>
<dbReference type="PANTHER" id="PTHR10876:SF0">
    <property type="entry name" value="ZINC FINGER PROTEIN ZPR1"/>
    <property type="match status" value="1"/>
</dbReference>
<dbReference type="FunFam" id="2.20.25.420:FF:000003">
    <property type="entry name" value="zinc finger protein ZPR1"/>
    <property type="match status" value="1"/>
</dbReference>
<keyword evidence="9" id="KW-1185">Reference proteome</keyword>
<dbReference type="InterPro" id="IPR042451">
    <property type="entry name" value="ZPR1_A/B_dom"/>
</dbReference>
<dbReference type="Gene3D" id="2.20.25.420">
    <property type="entry name" value="ZPR1, zinc finger domain"/>
    <property type="match status" value="2"/>
</dbReference>
<evidence type="ECO:0000256" key="4">
    <source>
        <dbReference type="ARBA" id="ARBA00022771"/>
    </source>
</evidence>
<dbReference type="GO" id="GO:0008270">
    <property type="term" value="F:zinc ion binding"/>
    <property type="evidence" value="ECO:0007669"/>
    <property type="project" value="UniProtKB-KW"/>
</dbReference>
<dbReference type="EMBL" id="OV725083">
    <property type="protein sequence ID" value="CAH1408046.1"/>
    <property type="molecule type" value="Genomic_DNA"/>
</dbReference>
<feature type="domain" description="Zinc finger ZPR1-type" evidence="7">
    <location>
        <begin position="255"/>
        <end position="413"/>
    </location>
</feature>
<dbReference type="FunFam" id="2.60.120.1040:FF:000001">
    <property type="entry name" value="Zinc finger protein ZPR1"/>
    <property type="match status" value="1"/>
</dbReference>
<evidence type="ECO:0000256" key="2">
    <source>
        <dbReference type="ARBA" id="ARBA00022723"/>
    </source>
</evidence>
<protein>
    <recommendedName>
        <fullName evidence="6">Zinc finger protein ZPR1</fullName>
    </recommendedName>
</protein>
<dbReference type="Proteomes" id="UP001152798">
    <property type="component" value="Chromosome 7"/>
</dbReference>
<sequence length="449" mass="49912">MTMNGEVDQVKRSVFTDLNPDEAVEDITQIESLCVNCGENGITKMLLTKIPFYKEVVIMSFDCSECGYNNNEIQSAGRVEEKGVRITLSVENAEDLNRQVVKSDYTATKLPILDFEIPSQSQKGEVTTVEGIIDRAVRGLTQDQEIRKSSDPETAEKIKEFIEKLQALKTLTRPFVMILEDISGNTWVENLKAPKPDPNCHTVHFNRSKSEDHALGLYTREEIGEPEGNEESLLPPLGESAEPLDLEAEVLTFPTNCPTCASPTTTNMKLTKIPYFKEVVIMATNCDSCGHRTNEIKSGAGVEPRGVKIEVTVSSREDFSRDLLKSETCSVLIPELELEAGPFVVGGKFTTVEGLLTDLKTGLERNVLTRDTLQAEVSEALTRLAKRLDKVLATEEAVTLVLDDPAGNSYIQSLTAPDPDPRLKITHYERNYDQNEDLGLNDMKTKDYE</sequence>
<dbReference type="InterPro" id="IPR042452">
    <property type="entry name" value="ZPR1_Znf1/2"/>
</dbReference>
<reference evidence="8" key="1">
    <citation type="submission" date="2022-01" db="EMBL/GenBank/DDBJ databases">
        <authorList>
            <person name="King R."/>
        </authorList>
    </citation>
    <scope>NUCLEOTIDE SEQUENCE</scope>
</reference>
<keyword evidence="5" id="KW-0862">Zinc</keyword>
<dbReference type="Pfam" id="PF22794">
    <property type="entry name" value="jr-ZPR1"/>
    <property type="match status" value="2"/>
</dbReference>
<name>A0A9P0HS62_NEZVI</name>
<comment type="similarity">
    <text evidence="1">Belongs to the ZPR1 family.</text>
</comment>
<gene>
    <name evidence="8" type="ORF">NEZAVI_LOCUS15646</name>
</gene>
<feature type="domain" description="Zinc finger ZPR1-type" evidence="7">
    <location>
        <begin position="32"/>
        <end position="190"/>
    </location>
</feature>
<dbReference type="SMART" id="SM00709">
    <property type="entry name" value="Zpr1"/>
    <property type="match status" value="2"/>
</dbReference>
<dbReference type="GO" id="GO:0005634">
    <property type="term" value="C:nucleus"/>
    <property type="evidence" value="ECO:0007669"/>
    <property type="project" value="TreeGrafter"/>
</dbReference>
<dbReference type="InterPro" id="IPR056180">
    <property type="entry name" value="ZPR1_jr_dom"/>
</dbReference>
<organism evidence="8 9">
    <name type="scientific">Nezara viridula</name>
    <name type="common">Southern green stink bug</name>
    <name type="synonym">Cimex viridulus</name>
    <dbReference type="NCBI Taxonomy" id="85310"/>
    <lineage>
        <taxon>Eukaryota</taxon>
        <taxon>Metazoa</taxon>
        <taxon>Ecdysozoa</taxon>
        <taxon>Arthropoda</taxon>
        <taxon>Hexapoda</taxon>
        <taxon>Insecta</taxon>
        <taxon>Pterygota</taxon>
        <taxon>Neoptera</taxon>
        <taxon>Paraneoptera</taxon>
        <taxon>Hemiptera</taxon>
        <taxon>Heteroptera</taxon>
        <taxon>Panheteroptera</taxon>
        <taxon>Pentatomomorpha</taxon>
        <taxon>Pentatomoidea</taxon>
        <taxon>Pentatomidae</taxon>
        <taxon>Pentatominae</taxon>
        <taxon>Nezara</taxon>
    </lineage>
</organism>
<dbReference type="AlphaFoldDB" id="A0A9P0HS62"/>
<dbReference type="FunFam" id="2.20.25.420:FF:000001">
    <property type="entry name" value="Zinc finger protein ZPR1"/>
    <property type="match status" value="1"/>
</dbReference>
<dbReference type="NCBIfam" id="TIGR00310">
    <property type="entry name" value="ZPR1_znf"/>
    <property type="match status" value="2"/>
</dbReference>
<dbReference type="FunFam" id="2.60.120.1040:FF:000003">
    <property type="entry name" value="Zinc finger protein zpr1"/>
    <property type="match status" value="1"/>
</dbReference>
<proteinExistence type="inferred from homology"/>